<sequence length="64" mass="6677">MEAPAAAIRIEARACASRQAIPVRTAPGRSVRGRQAGTPANSRMVTKVMILAPDCSVPTGTMRA</sequence>
<organism evidence="1 2">
    <name type="scientific">Acetobacter oeni</name>
    <dbReference type="NCBI Taxonomy" id="304077"/>
    <lineage>
        <taxon>Bacteria</taxon>
        <taxon>Pseudomonadati</taxon>
        <taxon>Pseudomonadota</taxon>
        <taxon>Alphaproteobacteria</taxon>
        <taxon>Acetobacterales</taxon>
        <taxon>Acetobacteraceae</taxon>
        <taxon>Acetobacter</taxon>
    </lineage>
</organism>
<name>A0A511XLM6_9PROT</name>
<dbReference type="AlphaFoldDB" id="A0A511XLM6"/>
<proteinExistence type="predicted"/>
<reference evidence="1 2" key="1">
    <citation type="submission" date="2019-07" db="EMBL/GenBank/DDBJ databases">
        <title>Whole genome shotgun sequence of Acetobacter oeni NBRC 105207.</title>
        <authorList>
            <person name="Hosoyama A."/>
            <person name="Uohara A."/>
            <person name="Ohji S."/>
            <person name="Ichikawa N."/>
        </authorList>
    </citation>
    <scope>NUCLEOTIDE SEQUENCE [LARGE SCALE GENOMIC DNA]</scope>
    <source>
        <strain evidence="1 2">NBRC 105207</strain>
    </source>
</reference>
<comment type="caution">
    <text evidence="1">The sequence shown here is derived from an EMBL/GenBank/DDBJ whole genome shotgun (WGS) entry which is preliminary data.</text>
</comment>
<dbReference type="EMBL" id="BJYG01000026">
    <property type="protein sequence ID" value="GEN63841.1"/>
    <property type="molecule type" value="Genomic_DNA"/>
</dbReference>
<dbReference type="Proteomes" id="UP000321746">
    <property type="component" value="Unassembled WGS sequence"/>
</dbReference>
<gene>
    <name evidence="1" type="ORF">AOE01nite_20650</name>
</gene>
<accession>A0A511XLM6</accession>
<evidence type="ECO:0000313" key="1">
    <source>
        <dbReference type="EMBL" id="GEN63841.1"/>
    </source>
</evidence>
<keyword evidence="2" id="KW-1185">Reference proteome</keyword>
<protein>
    <submittedName>
        <fullName evidence="1">Uncharacterized protein</fullName>
    </submittedName>
</protein>
<evidence type="ECO:0000313" key="2">
    <source>
        <dbReference type="Proteomes" id="UP000321746"/>
    </source>
</evidence>